<protein>
    <submittedName>
        <fullName evidence="2">Type IV pilus assembly protein PilE</fullName>
    </submittedName>
</protein>
<accession>A0A1I3XUX6</accession>
<dbReference type="Proteomes" id="UP000198725">
    <property type="component" value="Unassembled WGS sequence"/>
</dbReference>
<dbReference type="InterPro" id="IPR012902">
    <property type="entry name" value="N_methyl_site"/>
</dbReference>
<dbReference type="Gene3D" id="3.30.700.10">
    <property type="entry name" value="Glycoprotein, Type 4 Pilin"/>
    <property type="match status" value="1"/>
</dbReference>
<gene>
    <name evidence="2" type="ORF">SAMN05192579_101171</name>
</gene>
<feature type="transmembrane region" description="Helical" evidence="1">
    <location>
        <begin position="27"/>
        <end position="48"/>
    </location>
</feature>
<keyword evidence="1" id="KW-0472">Membrane</keyword>
<dbReference type="SUPFAM" id="SSF54523">
    <property type="entry name" value="Pili subunits"/>
    <property type="match status" value="1"/>
</dbReference>
<dbReference type="RefSeq" id="WP_092700498.1">
    <property type="nucleotide sequence ID" value="NZ_FOSR01000001.1"/>
</dbReference>
<keyword evidence="3" id="KW-1185">Reference proteome</keyword>
<sequence>MCYPACKRDAISVVPGNGPFLGDHGGGFSLIELMIVVAIIAILAAIAYPSYTSHITKTHRVAAEACLSEVANYMERYYTTTLSYKGATMPALDCRSAQQTGANYSYAFSPAAPSSSAYTAQATPINAQLTRDTKCGTLSLDQSGTRSASTGDVTCW</sequence>
<dbReference type="Pfam" id="PF07963">
    <property type="entry name" value="N_methyl"/>
    <property type="match status" value="1"/>
</dbReference>
<dbReference type="PROSITE" id="PS00409">
    <property type="entry name" value="PROKAR_NTER_METHYL"/>
    <property type="match status" value="1"/>
</dbReference>
<organism evidence="2 3">
    <name type="scientific">Rhodanobacter glycinis</name>
    <dbReference type="NCBI Taxonomy" id="582702"/>
    <lineage>
        <taxon>Bacteria</taxon>
        <taxon>Pseudomonadati</taxon>
        <taxon>Pseudomonadota</taxon>
        <taxon>Gammaproteobacteria</taxon>
        <taxon>Lysobacterales</taxon>
        <taxon>Rhodanobacteraceae</taxon>
        <taxon>Rhodanobacter</taxon>
    </lineage>
</organism>
<dbReference type="EMBL" id="FOSR01000001">
    <property type="protein sequence ID" value="SFK23330.1"/>
    <property type="molecule type" value="Genomic_DNA"/>
</dbReference>
<dbReference type="InterPro" id="IPR045584">
    <property type="entry name" value="Pilin-like"/>
</dbReference>
<dbReference type="InterPro" id="IPR031982">
    <property type="entry name" value="PilE-like"/>
</dbReference>
<dbReference type="Pfam" id="PF16732">
    <property type="entry name" value="ComP_DUS"/>
    <property type="match status" value="1"/>
</dbReference>
<name>A0A1I3XUX6_9GAMM</name>
<evidence type="ECO:0000313" key="3">
    <source>
        <dbReference type="Proteomes" id="UP000198725"/>
    </source>
</evidence>
<proteinExistence type="predicted"/>
<dbReference type="NCBIfam" id="TIGR02532">
    <property type="entry name" value="IV_pilin_GFxxxE"/>
    <property type="match status" value="1"/>
</dbReference>
<keyword evidence="1" id="KW-0812">Transmembrane</keyword>
<evidence type="ECO:0000256" key="1">
    <source>
        <dbReference type="SAM" id="Phobius"/>
    </source>
</evidence>
<dbReference type="AlphaFoldDB" id="A0A1I3XUX6"/>
<reference evidence="3" key="1">
    <citation type="submission" date="2016-10" db="EMBL/GenBank/DDBJ databases">
        <authorList>
            <person name="Varghese N."/>
            <person name="Submissions S."/>
        </authorList>
    </citation>
    <scope>NUCLEOTIDE SEQUENCE [LARGE SCALE GENOMIC DNA]</scope>
    <source>
        <strain evidence="3">MO64</strain>
    </source>
</reference>
<dbReference type="GO" id="GO:0043683">
    <property type="term" value="P:type IV pilus assembly"/>
    <property type="evidence" value="ECO:0007669"/>
    <property type="project" value="InterPro"/>
</dbReference>
<keyword evidence="1" id="KW-1133">Transmembrane helix</keyword>
<evidence type="ECO:0000313" key="2">
    <source>
        <dbReference type="EMBL" id="SFK23330.1"/>
    </source>
</evidence>